<accession>K6YBK2</accession>
<keyword evidence="3" id="KW-1185">Reference proteome</keyword>
<evidence type="ECO:0000313" key="3">
    <source>
        <dbReference type="Proteomes" id="UP000006334"/>
    </source>
</evidence>
<dbReference type="STRING" id="1127673.GLIP_2956"/>
<sequence length="39" mass="4314">MIHFLPQLPTKQSLGFHLPHCQGQKTPLTEGVNTSEIKG</sequence>
<protein>
    <submittedName>
        <fullName evidence="2">Uncharacterized protein</fullName>
    </submittedName>
</protein>
<proteinExistence type="predicted"/>
<reference evidence="2 3" key="1">
    <citation type="journal article" date="2017" name="Antonie Van Leeuwenhoek">
        <title>Rhizobium rhizosphaerae sp. nov., a novel species isolated from rice rhizosphere.</title>
        <authorList>
            <person name="Zhao J.J."/>
            <person name="Zhang J."/>
            <person name="Zhang R.J."/>
            <person name="Zhang C.W."/>
            <person name="Yin H.Q."/>
            <person name="Zhang X.X."/>
        </authorList>
    </citation>
    <scope>NUCLEOTIDE SEQUENCE [LARGE SCALE GENOMIC DNA]</scope>
    <source>
        <strain evidence="2 3">E3</strain>
    </source>
</reference>
<feature type="compositionally biased region" description="Polar residues" evidence="1">
    <location>
        <begin position="23"/>
        <end position="39"/>
    </location>
</feature>
<feature type="region of interest" description="Disordered" evidence="1">
    <location>
        <begin position="1"/>
        <end position="39"/>
    </location>
</feature>
<name>K6YBK2_9ALTE</name>
<dbReference type="Proteomes" id="UP000006334">
    <property type="component" value="Unassembled WGS sequence"/>
</dbReference>
<comment type="caution">
    <text evidence="2">The sequence shown here is derived from an EMBL/GenBank/DDBJ whole genome shotgun (WGS) entry which is preliminary data.</text>
</comment>
<organism evidence="2 3">
    <name type="scientific">Aliiglaciecola lipolytica E3</name>
    <dbReference type="NCBI Taxonomy" id="1127673"/>
    <lineage>
        <taxon>Bacteria</taxon>
        <taxon>Pseudomonadati</taxon>
        <taxon>Pseudomonadota</taxon>
        <taxon>Gammaproteobacteria</taxon>
        <taxon>Alteromonadales</taxon>
        <taxon>Alteromonadaceae</taxon>
        <taxon>Aliiglaciecola</taxon>
    </lineage>
</organism>
<evidence type="ECO:0000313" key="2">
    <source>
        <dbReference type="EMBL" id="GAC15577.1"/>
    </source>
</evidence>
<dbReference type="EMBL" id="BAEN01000059">
    <property type="protein sequence ID" value="GAC15577.1"/>
    <property type="molecule type" value="Genomic_DNA"/>
</dbReference>
<evidence type="ECO:0000256" key="1">
    <source>
        <dbReference type="SAM" id="MobiDB-lite"/>
    </source>
</evidence>
<dbReference type="AlphaFoldDB" id="K6YBK2"/>
<gene>
    <name evidence="2" type="ORF">GLIP_2956</name>
</gene>